<comment type="caution">
    <text evidence="2">The sequence shown here is derived from an EMBL/GenBank/DDBJ whole genome shotgun (WGS) entry which is preliminary data.</text>
</comment>
<dbReference type="AlphaFoldDB" id="A0A9P6DSK0"/>
<proteinExistence type="predicted"/>
<evidence type="ECO:0000313" key="3">
    <source>
        <dbReference type="Proteomes" id="UP000886523"/>
    </source>
</evidence>
<keyword evidence="3" id="KW-1185">Reference proteome</keyword>
<dbReference type="Proteomes" id="UP000886523">
    <property type="component" value="Unassembled WGS sequence"/>
</dbReference>
<sequence>MWWYQVVCGTTRWYHTPTRAGVWCNSVLFEIYGWYHTHLGWSFIGKDIKNLVDCRINSHRWENQIIIVESLAFIPCGMAELKITDKPPNELASCKEMLTGILRVDAMQGVCGSPKRIWPSFLEVWCEASQSPKREQFKKGVNVSPELGDAGSSRSVRRLDK</sequence>
<reference evidence="2" key="1">
    <citation type="journal article" date="2020" name="Nat. Commun.">
        <title>Large-scale genome sequencing of mycorrhizal fungi provides insights into the early evolution of symbiotic traits.</title>
        <authorList>
            <person name="Miyauchi S."/>
            <person name="Kiss E."/>
            <person name="Kuo A."/>
            <person name="Drula E."/>
            <person name="Kohler A."/>
            <person name="Sanchez-Garcia M."/>
            <person name="Morin E."/>
            <person name="Andreopoulos B."/>
            <person name="Barry K.W."/>
            <person name="Bonito G."/>
            <person name="Buee M."/>
            <person name="Carver A."/>
            <person name="Chen C."/>
            <person name="Cichocki N."/>
            <person name="Clum A."/>
            <person name="Culley D."/>
            <person name="Crous P.W."/>
            <person name="Fauchery L."/>
            <person name="Girlanda M."/>
            <person name="Hayes R.D."/>
            <person name="Keri Z."/>
            <person name="LaButti K."/>
            <person name="Lipzen A."/>
            <person name="Lombard V."/>
            <person name="Magnuson J."/>
            <person name="Maillard F."/>
            <person name="Murat C."/>
            <person name="Nolan M."/>
            <person name="Ohm R.A."/>
            <person name="Pangilinan J."/>
            <person name="Pereira M.F."/>
            <person name="Perotto S."/>
            <person name="Peter M."/>
            <person name="Pfister S."/>
            <person name="Riley R."/>
            <person name="Sitrit Y."/>
            <person name="Stielow J.B."/>
            <person name="Szollosi G."/>
            <person name="Zifcakova L."/>
            <person name="Stursova M."/>
            <person name="Spatafora J.W."/>
            <person name="Tedersoo L."/>
            <person name="Vaario L.M."/>
            <person name="Yamada A."/>
            <person name="Yan M."/>
            <person name="Wang P."/>
            <person name="Xu J."/>
            <person name="Bruns T."/>
            <person name="Baldrian P."/>
            <person name="Vilgalys R."/>
            <person name="Dunand C."/>
            <person name="Henrissat B."/>
            <person name="Grigoriev I.V."/>
            <person name="Hibbett D."/>
            <person name="Nagy L.G."/>
            <person name="Martin F.M."/>
        </authorList>
    </citation>
    <scope>NUCLEOTIDE SEQUENCE</scope>
    <source>
        <strain evidence="2">UP504</strain>
    </source>
</reference>
<dbReference type="EMBL" id="MU129053">
    <property type="protein sequence ID" value="KAF9508690.1"/>
    <property type="molecule type" value="Genomic_DNA"/>
</dbReference>
<name>A0A9P6DSK0_9AGAM</name>
<evidence type="ECO:0000256" key="1">
    <source>
        <dbReference type="SAM" id="MobiDB-lite"/>
    </source>
</evidence>
<gene>
    <name evidence="2" type="ORF">BS47DRAFT_1365777</name>
</gene>
<accession>A0A9P6DSK0</accession>
<protein>
    <submittedName>
        <fullName evidence="2">Uncharacterized protein</fullName>
    </submittedName>
</protein>
<feature type="region of interest" description="Disordered" evidence="1">
    <location>
        <begin position="137"/>
        <end position="161"/>
    </location>
</feature>
<organism evidence="2 3">
    <name type="scientific">Hydnum rufescens UP504</name>
    <dbReference type="NCBI Taxonomy" id="1448309"/>
    <lineage>
        <taxon>Eukaryota</taxon>
        <taxon>Fungi</taxon>
        <taxon>Dikarya</taxon>
        <taxon>Basidiomycota</taxon>
        <taxon>Agaricomycotina</taxon>
        <taxon>Agaricomycetes</taxon>
        <taxon>Cantharellales</taxon>
        <taxon>Hydnaceae</taxon>
        <taxon>Hydnum</taxon>
    </lineage>
</organism>
<evidence type="ECO:0000313" key="2">
    <source>
        <dbReference type="EMBL" id="KAF9508690.1"/>
    </source>
</evidence>